<evidence type="ECO:0000256" key="5">
    <source>
        <dbReference type="ARBA" id="ARBA00023002"/>
    </source>
</evidence>
<dbReference type="Pfam" id="PF00106">
    <property type="entry name" value="adh_short"/>
    <property type="match status" value="1"/>
</dbReference>
<evidence type="ECO:0000313" key="9">
    <source>
        <dbReference type="EMBL" id="KPI35986.1"/>
    </source>
</evidence>
<dbReference type="InterPro" id="IPR036291">
    <property type="entry name" value="NAD(P)-bd_dom_sf"/>
</dbReference>
<evidence type="ECO:0000259" key="8">
    <source>
        <dbReference type="Pfam" id="PF01490"/>
    </source>
</evidence>
<dbReference type="SUPFAM" id="SSF51735">
    <property type="entry name" value="NAD(P)-binding Rossmann-fold domains"/>
    <property type="match status" value="1"/>
</dbReference>
<reference evidence="9 10" key="1">
    <citation type="submission" date="2015-06" db="EMBL/GenBank/DDBJ databases">
        <title>Draft genome of the ant-associated black yeast Phialophora attae CBS 131958.</title>
        <authorList>
            <person name="Moreno L.F."/>
            <person name="Stielow B.J."/>
            <person name="de Hoog S."/>
            <person name="Vicente V.A."/>
            <person name="Weiss V.A."/>
            <person name="de Vries M."/>
            <person name="Cruz L.M."/>
            <person name="Souza E.M."/>
        </authorList>
    </citation>
    <scope>NUCLEOTIDE SEQUENCE [LARGE SCALE GENOMIC DNA]</scope>
    <source>
        <strain evidence="9 10">CBS 131958</strain>
    </source>
</reference>
<keyword evidence="3 7" id="KW-0812">Transmembrane</keyword>
<feature type="transmembrane region" description="Helical" evidence="7">
    <location>
        <begin position="545"/>
        <end position="568"/>
    </location>
</feature>
<dbReference type="Gene3D" id="3.40.50.720">
    <property type="entry name" value="NAD(P)-binding Rossmann-like Domain"/>
    <property type="match status" value="1"/>
</dbReference>
<evidence type="ECO:0000256" key="3">
    <source>
        <dbReference type="ARBA" id="ARBA00022692"/>
    </source>
</evidence>
<keyword evidence="5" id="KW-0560">Oxidoreductase</keyword>
<dbReference type="STRING" id="1664694.A0A0N1NYM9"/>
<dbReference type="PANTHER" id="PTHR43180:SF33">
    <property type="entry name" value="15-HYDROXYPROSTAGLANDIN DEHYDROGENASE [NAD(+)]-LIKE"/>
    <property type="match status" value="1"/>
</dbReference>
<dbReference type="InterPro" id="IPR013057">
    <property type="entry name" value="AA_transpt_TM"/>
</dbReference>
<keyword evidence="10" id="KW-1185">Reference proteome</keyword>
<sequence>MAYFQIRASSGIGLATVELFLSKGAIVYGADLQPPKTSITTDRFTFVPLDVTSWTDLCALFQDVYSAHKRIDVLHANAGMYSKANFVGVLQQLPDGSLSEPSKLTFHVNLHALANQVALASHYMISQQIPAGGSIILTASSTSYQWFDAPDYVPLSVEQFNELGVVSQPPEAVARSVALFATDEGRNGQCIYSRGGEYVEMESPMRRVMLKQFRYEGWAEEDEREKVIDIIFVKSEQSVGQAIKTWYRALTASPAAAAVPNAPAPTLLASSAPWSGNDTAVASASNGQPQTHHIDTEWRRASRALCTAGWATIFYLITTDVIGWAQTPFVFASVGYNTAIGIFVLFGLAAMASALMIRRTFVGLDSSRYPMVSFGDPFFRLFGPKTHSFISHAQNFQIFCAVAVNIQLICQLMSQLNGGRLCCIVIGIICTIIGICSCVLRSLAHVGIFAMFCVWTNVANFIMILVFAAKFGPRPEYALQTTLLKNALPVKTFWGVPPAQYQQQSTDLFVAQFNGINSIVYAYSGALASVAFLSEMRHPMDFWKAALLAQVLIIVLYLVFGTVVYTFFGQYTVGSTTQVVSPHSVQVASMVLALLTSFIAVFMYFNIGMNMVYVNFAQPMCNLPPLHTQKGYMWC</sequence>
<feature type="transmembrane region" description="Helical" evidence="7">
    <location>
        <begin position="588"/>
        <end position="607"/>
    </location>
</feature>
<dbReference type="PANTHER" id="PTHR43180">
    <property type="entry name" value="3-OXOACYL-(ACYL-CARRIER-PROTEIN) REDUCTASE (AFU_ORTHOLOGUE AFUA_6G11210)"/>
    <property type="match status" value="1"/>
</dbReference>
<evidence type="ECO:0000256" key="2">
    <source>
        <dbReference type="ARBA" id="ARBA00006484"/>
    </source>
</evidence>
<evidence type="ECO:0000256" key="4">
    <source>
        <dbReference type="ARBA" id="ARBA00022989"/>
    </source>
</evidence>
<proteinExistence type="inferred from homology"/>
<name>A0A0N1NYM9_9EURO</name>
<dbReference type="RefSeq" id="XP_017995949.1">
    <property type="nucleotide sequence ID" value="XM_018139181.1"/>
</dbReference>
<comment type="subcellular location">
    <subcellularLocation>
        <location evidence="1">Membrane</location>
    </subcellularLocation>
</comment>
<feature type="domain" description="Amino acid transporter transmembrane" evidence="8">
    <location>
        <begin position="327"/>
        <end position="612"/>
    </location>
</feature>
<comment type="similarity">
    <text evidence="2">Belongs to the short-chain dehydrogenases/reductases (SDR) family.</text>
</comment>
<feature type="transmembrane region" description="Helical" evidence="7">
    <location>
        <begin position="421"/>
        <end position="442"/>
    </location>
</feature>
<comment type="caution">
    <text evidence="9">The sequence shown here is derived from an EMBL/GenBank/DDBJ whole genome shotgun (WGS) entry which is preliminary data.</text>
</comment>
<dbReference type="GO" id="GO:0016491">
    <property type="term" value="F:oxidoreductase activity"/>
    <property type="evidence" value="ECO:0007669"/>
    <property type="project" value="UniProtKB-KW"/>
</dbReference>
<evidence type="ECO:0000256" key="6">
    <source>
        <dbReference type="ARBA" id="ARBA00023136"/>
    </source>
</evidence>
<gene>
    <name evidence="9" type="ORF">AB675_10411</name>
</gene>
<evidence type="ECO:0000256" key="1">
    <source>
        <dbReference type="ARBA" id="ARBA00004370"/>
    </source>
</evidence>
<dbReference type="Pfam" id="PF01490">
    <property type="entry name" value="Aa_trans"/>
    <property type="match status" value="1"/>
</dbReference>
<dbReference type="InterPro" id="IPR002347">
    <property type="entry name" value="SDR_fam"/>
</dbReference>
<accession>A0A0N1NYM9</accession>
<feature type="transmembrane region" description="Helical" evidence="7">
    <location>
        <begin position="304"/>
        <end position="324"/>
    </location>
</feature>
<evidence type="ECO:0000313" key="10">
    <source>
        <dbReference type="Proteomes" id="UP000038010"/>
    </source>
</evidence>
<dbReference type="OrthoDB" id="37659at2759"/>
<keyword evidence="6 7" id="KW-0472">Membrane</keyword>
<dbReference type="Proteomes" id="UP000038010">
    <property type="component" value="Unassembled WGS sequence"/>
</dbReference>
<protein>
    <recommendedName>
        <fullName evidence="8">Amino acid transporter transmembrane domain-containing protein</fullName>
    </recommendedName>
</protein>
<evidence type="ECO:0000256" key="7">
    <source>
        <dbReference type="SAM" id="Phobius"/>
    </source>
</evidence>
<organism evidence="9 10">
    <name type="scientific">Cyphellophora attinorum</name>
    <dbReference type="NCBI Taxonomy" id="1664694"/>
    <lineage>
        <taxon>Eukaryota</taxon>
        <taxon>Fungi</taxon>
        <taxon>Dikarya</taxon>
        <taxon>Ascomycota</taxon>
        <taxon>Pezizomycotina</taxon>
        <taxon>Eurotiomycetes</taxon>
        <taxon>Chaetothyriomycetidae</taxon>
        <taxon>Chaetothyriales</taxon>
        <taxon>Cyphellophoraceae</taxon>
        <taxon>Cyphellophora</taxon>
    </lineage>
</organism>
<feature type="transmembrane region" description="Helical" evidence="7">
    <location>
        <begin position="336"/>
        <end position="357"/>
    </location>
</feature>
<dbReference type="GO" id="GO:0016020">
    <property type="term" value="C:membrane"/>
    <property type="evidence" value="ECO:0007669"/>
    <property type="project" value="UniProtKB-SubCell"/>
</dbReference>
<dbReference type="GeneID" id="28731061"/>
<dbReference type="AlphaFoldDB" id="A0A0N1NYM9"/>
<feature type="transmembrane region" description="Helical" evidence="7">
    <location>
        <begin position="448"/>
        <end position="469"/>
    </location>
</feature>
<keyword evidence="4 7" id="KW-1133">Transmembrane helix</keyword>
<dbReference type="VEuPathDB" id="FungiDB:AB675_10411"/>
<dbReference type="EMBL" id="LFJN01000035">
    <property type="protein sequence ID" value="KPI35986.1"/>
    <property type="molecule type" value="Genomic_DNA"/>
</dbReference>